<evidence type="ECO:0000256" key="4">
    <source>
        <dbReference type="ARBA" id="ARBA00022989"/>
    </source>
</evidence>
<feature type="compositionally biased region" description="Polar residues" evidence="6">
    <location>
        <begin position="34"/>
        <end position="43"/>
    </location>
</feature>
<comment type="subcellular location">
    <subcellularLocation>
        <location evidence="1">Membrane</location>
        <topology evidence="1">Multi-pass membrane protein</topology>
    </subcellularLocation>
</comment>
<feature type="region of interest" description="Disordered" evidence="6">
    <location>
        <begin position="1"/>
        <end position="47"/>
    </location>
</feature>
<feature type="transmembrane region" description="Helical" evidence="7">
    <location>
        <begin position="519"/>
        <end position="542"/>
    </location>
</feature>
<evidence type="ECO:0000256" key="1">
    <source>
        <dbReference type="ARBA" id="ARBA00004141"/>
    </source>
</evidence>
<dbReference type="InterPro" id="IPR005821">
    <property type="entry name" value="Ion_trans_dom"/>
</dbReference>
<dbReference type="Proteomes" id="UP001189429">
    <property type="component" value="Unassembled WGS sequence"/>
</dbReference>
<feature type="transmembrane region" description="Helical" evidence="7">
    <location>
        <begin position="386"/>
        <end position="405"/>
    </location>
</feature>
<proteinExistence type="predicted"/>
<feature type="compositionally biased region" description="Polar residues" evidence="6">
    <location>
        <begin position="222"/>
        <end position="231"/>
    </location>
</feature>
<dbReference type="InterPro" id="IPR018247">
    <property type="entry name" value="EF_Hand_1_Ca_BS"/>
</dbReference>
<name>A0ABN9TGR6_9DINO</name>
<comment type="caution">
    <text evidence="9">The sequence shown here is derived from an EMBL/GenBank/DDBJ whole genome shotgun (WGS) entry which is preliminary data.</text>
</comment>
<keyword evidence="5 7" id="KW-0472">Membrane</keyword>
<dbReference type="Pfam" id="PF00520">
    <property type="entry name" value="Ion_trans"/>
    <property type="match status" value="1"/>
</dbReference>
<dbReference type="InterPro" id="IPR043203">
    <property type="entry name" value="VGCC_Ca_Na"/>
</dbReference>
<dbReference type="EMBL" id="CAUYUJ010014713">
    <property type="protein sequence ID" value="CAK0845060.1"/>
    <property type="molecule type" value="Genomic_DNA"/>
</dbReference>
<feature type="compositionally biased region" description="Basic and acidic residues" evidence="6">
    <location>
        <begin position="209"/>
        <end position="221"/>
    </location>
</feature>
<keyword evidence="4 7" id="KW-1133">Transmembrane helix</keyword>
<dbReference type="SMART" id="SM00054">
    <property type="entry name" value="EFh"/>
    <property type="match status" value="2"/>
</dbReference>
<keyword evidence="10" id="KW-1185">Reference proteome</keyword>
<organism evidence="9 10">
    <name type="scientific">Prorocentrum cordatum</name>
    <dbReference type="NCBI Taxonomy" id="2364126"/>
    <lineage>
        <taxon>Eukaryota</taxon>
        <taxon>Sar</taxon>
        <taxon>Alveolata</taxon>
        <taxon>Dinophyceae</taxon>
        <taxon>Prorocentrales</taxon>
        <taxon>Prorocentraceae</taxon>
        <taxon>Prorocentrum</taxon>
    </lineage>
</organism>
<evidence type="ECO:0000256" key="6">
    <source>
        <dbReference type="SAM" id="MobiDB-lite"/>
    </source>
</evidence>
<evidence type="ECO:0000256" key="5">
    <source>
        <dbReference type="ARBA" id="ARBA00023136"/>
    </source>
</evidence>
<feature type="region of interest" description="Disordered" evidence="6">
    <location>
        <begin position="128"/>
        <end position="153"/>
    </location>
</feature>
<evidence type="ECO:0000256" key="3">
    <source>
        <dbReference type="ARBA" id="ARBA00022837"/>
    </source>
</evidence>
<dbReference type="InterPro" id="IPR011992">
    <property type="entry name" value="EF-hand-dom_pair"/>
</dbReference>
<dbReference type="Gene3D" id="1.20.120.350">
    <property type="entry name" value="Voltage-gated potassium channels. Chain C"/>
    <property type="match status" value="1"/>
</dbReference>
<accession>A0ABN9TGR6</accession>
<reference evidence="9" key="1">
    <citation type="submission" date="2023-10" db="EMBL/GenBank/DDBJ databases">
        <authorList>
            <person name="Chen Y."/>
            <person name="Shah S."/>
            <person name="Dougan E. K."/>
            <person name="Thang M."/>
            <person name="Chan C."/>
        </authorList>
    </citation>
    <scope>NUCLEOTIDE SEQUENCE [LARGE SCALE GENOMIC DNA]</scope>
</reference>
<dbReference type="PANTHER" id="PTHR10037:SF62">
    <property type="entry name" value="SODIUM CHANNEL PROTEIN 60E"/>
    <property type="match status" value="1"/>
</dbReference>
<dbReference type="InterPro" id="IPR027359">
    <property type="entry name" value="Volt_channel_dom_sf"/>
</dbReference>
<sequence>MVTAALPQAEGQWTRDNGGRMEAEIPPESAGGEASNQPALSSGKSRRAAPARLARYYLNGQAGGDVGRQAVVQEGAPEAALLGACREHLDLLVQVLHAGAASEASLGASGAAGEALARGSAELAQALRGSSPLAGPSRQLQRRGSPSPSARPNVRFHLARDIFGEPGGDAATSSVARDSALGAQGDPAAQAGAGTLEMSREGALSSGDKPGDGVIDSREASSESGKNATIANVTRTLSQLVHREPNRLERLTGGSVGGESSVDISLTKFERACTATLADIAPTRDPHLSWTLGGTTTPRQFCQRVVVSSHFEWLVAAVILANSVLIGMQADWGVHNPGEELPLMYRALDNSLVAFFTLELILRIVAEGRSFVSRKNAQFGWNIFDSALVVFSYLELLTSFLGVSFIKTNVTRLLRLSRLVRAMRLIRIIRFFSELRVMVLAIGSSLRLLLWASCLLMMLMYLFAVMFVQIVENELASAGDPVHNEDELRAHWGSLSRALYTLYMSITNGMSWDAAAEPLLMISPALALAFCAYIAIALFGVLNTITGIFCEKAMQIASADEDCMMWNELDRRKRWVRDVRRLFRSAEGGHTGRLDWDSFCNLLGDLQMQNVLKSLGVDVTAIEPRMLFDLFDTDGGGTVEINEFASGLMKLHGSAKAVDLARIKYKMVGMNTRIKEIKQMLESQGFAASSPTQ</sequence>
<keyword evidence="3" id="KW-0106">Calcium</keyword>
<dbReference type="SUPFAM" id="SSF81324">
    <property type="entry name" value="Voltage-gated potassium channels"/>
    <property type="match status" value="1"/>
</dbReference>
<keyword evidence="2 7" id="KW-0812">Transmembrane</keyword>
<feature type="compositionally biased region" description="Polar residues" evidence="6">
    <location>
        <begin position="138"/>
        <end position="150"/>
    </location>
</feature>
<dbReference type="Gene3D" id="1.10.287.70">
    <property type="match status" value="1"/>
</dbReference>
<feature type="domain" description="EF-hand" evidence="8">
    <location>
        <begin position="627"/>
        <end position="654"/>
    </location>
</feature>
<dbReference type="SUPFAM" id="SSF47473">
    <property type="entry name" value="EF-hand"/>
    <property type="match status" value="1"/>
</dbReference>
<gene>
    <name evidence="9" type="ORF">PCOR1329_LOCUS38969</name>
</gene>
<dbReference type="PROSITE" id="PS50222">
    <property type="entry name" value="EF_HAND_2"/>
    <property type="match status" value="1"/>
</dbReference>
<dbReference type="PROSITE" id="PS00018">
    <property type="entry name" value="EF_HAND_1"/>
    <property type="match status" value="1"/>
</dbReference>
<evidence type="ECO:0000313" key="9">
    <source>
        <dbReference type="EMBL" id="CAK0845060.1"/>
    </source>
</evidence>
<evidence type="ECO:0000256" key="2">
    <source>
        <dbReference type="ARBA" id="ARBA00022692"/>
    </source>
</evidence>
<protein>
    <recommendedName>
        <fullName evidence="8">EF-hand domain-containing protein</fullName>
    </recommendedName>
</protein>
<dbReference type="PANTHER" id="PTHR10037">
    <property type="entry name" value="VOLTAGE-GATED CATION CHANNEL CALCIUM AND SODIUM"/>
    <property type="match status" value="1"/>
</dbReference>
<evidence type="ECO:0000259" key="8">
    <source>
        <dbReference type="PROSITE" id="PS50222"/>
    </source>
</evidence>
<feature type="transmembrane region" description="Helical" evidence="7">
    <location>
        <begin position="448"/>
        <end position="468"/>
    </location>
</feature>
<evidence type="ECO:0000313" key="10">
    <source>
        <dbReference type="Proteomes" id="UP001189429"/>
    </source>
</evidence>
<dbReference type="Gene3D" id="1.10.238.10">
    <property type="entry name" value="EF-hand"/>
    <property type="match status" value="1"/>
</dbReference>
<dbReference type="InterPro" id="IPR002048">
    <property type="entry name" value="EF_hand_dom"/>
</dbReference>
<evidence type="ECO:0000256" key="7">
    <source>
        <dbReference type="SAM" id="Phobius"/>
    </source>
</evidence>
<feature type="region of interest" description="Disordered" evidence="6">
    <location>
        <begin position="198"/>
        <end position="231"/>
    </location>
</feature>